<organism evidence="7 8">
    <name type="scientific">Pseudomonas yamanorum</name>
    <dbReference type="NCBI Taxonomy" id="515393"/>
    <lineage>
        <taxon>Bacteria</taxon>
        <taxon>Pseudomonadati</taxon>
        <taxon>Pseudomonadota</taxon>
        <taxon>Gammaproteobacteria</taxon>
        <taxon>Pseudomonadales</taxon>
        <taxon>Pseudomonadaceae</taxon>
        <taxon>Pseudomonas</taxon>
    </lineage>
</organism>
<dbReference type="InterPro" id="IPR025657">
    <property type="entry name" value="RadC_JAB"/>
</dbReference>
<dbReference type="PANTHER" id="PTHR30471:SF3">
    <property type="entry name" value="UPF0758 PROTEIN YEES-RELATED"/>
    <property type="match status" value="1"/>
</dbReference>
<evidence type="ECO:0000313" key="7">
    <source>
        <dbReference type="EMBL" id="NWE77749.1"/>
    </source>
</evidence>
<dbReference type="PROSITE" id="PS01302">
    <property type="entry name" value="UPF0758"/>
    <property type="match status" value="1"/>
</dbReference>
<name>A0A7Y8FEQ1_9PSED</name>
<keyword evidence="2" id="KW-0479">Metal-binding</keyword>
<dbReference type="PROSITE" id="PS50249">
    <property type="entry name" value="MPN"/>
    <property type="match status" value="1"/>
</dbReference>
<evidence type="ECO:0000256" key="4">
    <source>
        <dbReference type="ARBA" id="ARBA00022833"/>
    </source>
</evidence>
<evidence type="ECO:0000259" key="6">
    <source>
        <dbReference type="PROSITE" id="PS50249"/>
    </source>
</evidence>
<dbReference type="Pfam" id="PF04002">
    <property type="entry name" value="RadC"/>
    <property type="match status" value="1"/>
</dbReference>
<dbReference type="InterPro" id="IPR001405">
    <property type="entry name" value="UPF0758"/>
</dbReference>
<proteinExistence type="predicted"/>
<evidence type="ECO:0000256" key="3">
    <source>
        <dbReference type="ARBA" id="ARBA00022801"/>
    </source>
</evidence>
<dbReference type="AlphaFoldDB" id="A0A7Y8FEQ1"/>
<dbReference type="InterPro" id="IPR020891">
    <property type="entry name" value="UPF0758_CS"/>
</dbReference>
<reference evidence="7 8" key="1">
    <citation type="submission" date="2020-04" db="EMBL/GenBank/DDBJ databases">
        <title>Molecular characterization of pseudomonads from Agaricus bisporus reveal novel blotch 2 pathogens in Western Europe.</title>
        <authorList>
            <person name="Taparia T."/>
            <person name="Krijger M."/>
            <person name="Haynes E."/>
            <person name="Elpinstone J.G."/>
            <person name="Noble R."/>
            <person name="Van Der Wolf J."/>
        </authorList>
    </citation>
    <scope>NUCLEOTIDE SEQUENCE [LARGE SCALE GENOMIC DNA]</scope>
    <source>
        <strain evidence="7 8">IPO3781</strain>
    </source>
</reference>
<protein>
    <submittedName>
        <fullName evidence="7">DNA repair protein RadC</fullName>
    </submittedName>
</protein>
<dbReference type="PANTHER" id="PTHR30471">
    <property type="entry name" value="DNA REPAIR PROTEIN RADC"/>
    <property type="match status" value="1"/>
</dbReference>
<evidence type="ECO:0000256" key="5">
    <source>
        <dbReference type="ARBA" id="ARBA00023049"/>
    </source>
</evidence>
<dbReference type="InterPro" id="IPR037518">
    <property type="entry name" value="MPN"/>
</dbReference>
<keyword evidence="3" id="KW-0378">Hydrolase</keyword>
<sequence>MSTQLTLIATSDFEADRIVQENQVIGEALHILDRRLFARGPKLTSPDAVASYLKLHLVQQEHEVFGVIFLDAKHRVLAFEVLFHGSIDGASVYPRQVVKRSLAHNAAAAIFVHNHPSGCTEPSQADHVLTARLKEVLALIEVRVLDHFIVGEGRPLSLAEHGWL</sequence>
<dbReference type="GO" id="GO:0008237">
    <property type="term" value="F:metallopeptidase activity"/>
    <property type="evidence" value="ECO:0007669"/>
    <property type="project" value="UniProtKB-KW"/>
</dbReference>
<gene>
    <name evidence="7" type="primary">radC</name>
    <name evidence="7" type="ORF">HX828_19455</name>
</gene>
<dbReference type="GO" id="GO:0046872">
    <property type="term" value="F:metal ion binding"/>
    <property type="evidence" value="ECO:0007669"/>
    <property type="project" value="UniProtKB-KW"/>
</dbReference>
<keyword evidence="1" id="KW-0645">Protease</keyword>
<keyword evidence="5" id="KW-0482">Metalloprotease</keyword>
<evidence type="ECO:0000256" key="2">
    <source>
        <dbReference type="ARBA" id="ARBA00022723"/>
    </source>
</evidence>
<feature type="domain" description="MPN" evidence="6">
    <location>
        <begin position="42"/>
        <end position="164"/>
    </location>
</feature>
<dbReference type="Proteomes" id="UP000537188">
    <property type="component" value="Unassembled WGS sequence"/>
</dbReference>
<evidence type="ECO:0000313" key="8">
    <source>
        <dbReference type="Proteomes" id="UP000537188"/>
    </source>
</evidence>
<accession>A0A7Y8FEQ1</accession>
<comment type="caution">
    <text evidence="7">The sequence shown here is derived from an EMBL/GenBank/DDBJ whole genome shotgun (WGS) entry which is preliminary data.</text>
</comment>
<dbReference type="GO" id="GO:0006508">
    <property type="term" value="P:proteolysis"/>
    <property type="evidence" value="ECO:0007669"/>
    <property type="project" value="UniProtKB-KW"/>
</dbReference>
<dbReference type="RefSeq" id="WP_177115082.1">
    <property type="nucleotide sequence ID" value="NZ_JACARF010000023.1"/>
</dbReference>
<dbReference type="NCBIfam" id="TIGR00608">
    <property type="entry name" value="radc"/>
    <property type="match status" value="1"/>
</dbReference>
<dbReference type="EMBL" id="JACARF010000023">
    <property type="protein sequence ID" value="NWE77749.1"/>
    <property type="molecule type" value="Genomic_DNA"/>
</dbReference>
<dbReference type="Gene3D" id="3.40.140.10">
    <property type="entry name" value="Cytidine Deaminase, domain 2"/>
    <property type="match status" value="1"/>
</dbReference>
<dbReference type="CDD" id="cd08071">
    <property type="entry name" value="MPN_DUF2466"/>
    <property type="match status" value="1"/>
</dbReference>
<evidence type="ECO:0000256" key="1">
    <source>
        <dbReference type="ARBA" id="ARBA00022670"/>
    </source>
</evidence>
<keyword evidence="4" id="KW-0862">Zinc</keyword>